<keyword evidence="4" id="KW-0547">Nucleotide-binding</keyword>
<dbReference type="PROSITE" id="PS51705">
    <property type="entry name" value="G_HFLX"/>
    <property type="match status" value="1"/>
</dbReference>
<dbReference type="Gene3D" id="6.10.250.2860">
    <property type="match status" value="1"/>
</dbReference>
<dbReference type="PIRSF" id="PIRSF006809">
    <property type="entry name" value="GTP-binding_hflX_prd"/>
    <property type="match status" value="1"/>
</dbReference>
<evidence type="ECO:0000256" key="6">
    <source>
        <dbReference type="ARBA" id="ARBA00023134"/>
    </source>
</evidence>
<keyword evidence="3" id="KW-0479">Metal-binding</keyword>
<dbReference type="GO" id="GO:0043022">
    <property type="term" value="F:ribosome binding"/>
    <property type="evidence" value="ECO:0007669"/>
    <property type="project" value="TreeGrafter"/>
</dbReference>
<keyword evidence="6" id="KW-0342">GTP-binding</keyword>
<evidence type="ECO:0000256" key="3">
    <source>
        <dbReference type="ARBA" id="ARBA00022723"/>
    </source>
</evidence>
<protein>
    <recommendedName>
        <fullName evidence="8">Hflx-type G domain-containing protein</fullName>
    </recommendedName>
</protein>
<dbReference type="InterPro" id="IPR030394">
    <property type="entry name" value="G_HFLX_dom"/>
</dbReference>
<feature type="domain" description="Hflx-type G" evidence="8">
    <location>
        <begin position="198"/>
        <end position="376"/>
    </location>
</feature>
<dbReference type="GO" id="GO:0005737">
    <property type="term" value="C:cytoplasm"/>
    <property type="evidence" value="ECO:0007669"/>
    <property type="project" value="UniProtKB-SubCell"/>
</dbReference>
<evidence type="ECO:0000256" key="4">
    <source>
        <dbReference type="ARBA" id="ARBA00022741"/>
    </source>
</evidence>
<dbReference type="Pfam" id="PF16360">
    <property type="entry name" value="GTP-bdg_M"/>
    <property type="match status" value="1"/>
</dbReference>
<dbReference type="Pfam" id="PF13167">
    <property type="entry name" value="GTP-bdg_N"/>
    <property type="match status" value="1"/>
</dbReference>
<name>A0A0F9FIF3_9ZZZZ</name>
<gene>
    <name evidence="9" type="ORF">LCGC14_2026820</name>
</gene>
<dbReference type="InterPro" id="IPR016496">
    <property type="entry name" value="GTPase_HflX"/>
</dbReference>
<dbReference type="AlphaFoldDB" id="A0A0F9FIF3"/>
<evidence type="ECO:0000259" key="8">
    <source>
        <dbReference type="PROSITE" id="PS51705"/>
    </source>
</evidence>
<dbReference type="InterPro" id="IPR006073">
    <property type="entry name" value="GTP-bd"/>
</dbReference>
<accession>A0A0F9FIF3</accession>
<comment type="subcellular location">
    <subcellularLocation>
        <location evidence="1">Cytoplasm</location>
    </subcellularLocation>
</comment>
<evidence type="ECO:0000313" key="9">
    <source>
        <dbReference type="EMBL" id="KKL78241.1"/>
    </source>
</evidence>
<evidence type="ECO:0000256" key="2">
    <source>
        <dbReference type="ARBA" id="ARBA00022490"/>
    </source>
</evidence>
<dbReference type="InterPro" id="IPR025121">
    <property type="entry name" value="GTPase_HflX_N"/>
</dbReference>
<feature type="coiled-coil region" evidence="7">
    <location>
        <begin position="164"/>
        <end position="191"/>
    </location>
</feature>
<dbReference type="PANTHER" id="PTHR10229:SF0">
    <property type="entry name" value="GTP-BINDING PROTEIN 6-RELATED"/>
    <property type="match status" value="1"/>
</dbReference>
<keyword evidence="5" id="KW-0460">Magnesium</keyword>
<dbReference type="Gene3D" id="3.40.50.300">
    <property type="entry name" value="P-loop containing nucleotide triphosphate hydrolases"/>
    <property type="match status" value="1"/>
</dbReference>
<dbReference type="GO" id="GO:0046872">
    <property type="term" value="F:metal ion binding"/>
    <property type="evidence" value="ECO:0007669"/>
    <property type="project" value="UniProtKB-KW"/>
</dbReference>
<dbReference type="InterPro" id="IPR042108">
    <property type="entry name" value="GTPase_HflX_N_sf"/>
</dbReference>
<proteinExistence type="inferred from homology"/>
<dbReference type="FunFam" id="3.40.50.11060:FF:000001">
    <property type="entry name" value="GTPase HflX"/>
    <property type="match status" value="1"/>
</dbReference>
<dbReference type="PANTHER" id="PTHR10229">
    <property type="entry name" value="GTP-BINDING PROTEIN HFLX"/>
    <property type="match status" value="1"/>
</dbReference>
<evidence type="ECO:0000256" key="7">
    <source>
        <dbReference type="SAM" id="Coils"/>
    </source>
</evidence>
<comment type="caution">
    <text evidence="9">The sequence shown here is derived from an EMBL/GenBank/DDBJ whole genome shotgun (WGS) entry which is preliminary data.</text>
</comment>
<dbReference type="HAMAP" id="MF_00900">
    <property type="entry name" value="GTPase_HflX"/>
    <property type="match status" value="1"/>
</dbReference>
<keyword evidence="2" id="KW-0963">Cytoplasm</keyword>
<keyword evidence="7" id="KW-0175">Coiled coil</keyword>
<reference evidence="9" key="1">
    <citation type="journal article" date="2015" name="Nature">
        <title>Complex archaea that bridge the gap between prokaryotes and eukaryotes.</title>
        <authorList>
            <person name="Spang A."/>
            <person name="Saw J.H."/>
            <person name="Jorgensen S.L."/>
            <person name="Zaremba-Niedzwiedzka K."/>
            <person name="Martijn J."/>
            <person name="Lind A.E."/>
            <person name="van Eijk R."/>
            <person name="Schleper C."/>
            <person name="Guy L."/>
            <person name="Ettema T.J."/>
        </authorList>
    </citation>
    <scope>NUCLEOTIDE SEQUENCE</scope>
</reference>
<sequence length="380" mass="41756">MAAEIKRGDGRADRSAGLRRWSTQASLEELALLADTAGAQVVGYALQRLERPNSATYIGRGKVQEIASQQGALDYTTVIFDDELSPSQQRTLEKELEVKVLDRTALILDIFAQHARTREGRLQVELAQHEYILPRLRGQWSHLERLEGRIGTRGPGETQLETDRRLIRNRISALKRQIEQVRRQRALHRRQRARQGMPVASLVGYTNAGKSTLMRALSGADVLVEGKLFATLDPVTRRVRLPSGNDVLLTDTVGFIQKLPTQLVAAFRATLEELTEAALLVHVVDITHPDAVQQAETVEATLADLALAEKPLLTVLNKADLLVDGDGATLQEAPQGEAVGALLEPWGPEAVVISAEKGWGLEELRRRVEAALAEVVAVSP</sequence>
<dbReference type="EMBL" id="LAZR01023521">
    <property type="protein sequence ID" value="KKL78241.1"/>
    <property type="molecule type" value="Genomic_DNA"/>
</dbReference>
<evidence type="ECO:0000256" key="1">
    <source>
        <dbReference type="ARBA" id="ARBA00004496"/>
    </source>
</evidence>
<dbReference type="SUPFAM" id="SSF52540">
    <property type="entry name" value="P-loop containing nucleoside triphosphate hydrolases"/>
    <property type="match status" value="1"/>
</dbReference>
<dbReference type="Gene3D" id="3.40.50.11060">
    <property type="entry name" value="GTPase HflX, N-terminal domain"/>
    <property type="match status" value="1"/>
</dbReference>
<dbReference type="InterPro" id="IPR032305">
    <property type="entry name" value="GTP-bd_M"/>
</dbReference>
<evidence type="ECO:0000256" key="5">
    <source>
        <dbReference type="ARBA" id="ARBA00022842"/>
    </source>
</evidence>
<dbReference type="PRINTS" id="PR00326">
    <property type="entry name" value="GTP1OBG"/>
</dbReference>
<dbReference type="GO" id="GO:0005525">
    <property type="term" value="F:GTP binding"/>
    <property type="evidence" value="ECO:0007669"/>
    <property type="project" value="UniProtKB-KW"/>
</dbReference>
<dbReference type="NCBIfam" id="TIGR03156">
    <property type="entry name" value="GTP_HflX"/>
    <property type="match status" value="1"/>
</dbReference>
<dbReference type="CDD" id="cd01878">
    <property type="entry name" value="HflX"/>
    <property type="match status" value="1"/>
</dbReference>
<organism evidence="9">
    <name type="scientific">marine sediment metagenome</name>
    <dbReference type="NCBI Taxonomy" id="412755"/>
    <lineage>
        <taxon>unclassified sequences</taxon>
        <taxon>metagenomes</taxon>
        <taxon>ecological metagenomes</taxon>
    </lineage>
</organism>
<dbReference type="InterPro" id="IPR027417">
    <property type="entry name" value="P-loop_NTPase"/>
</dbReference>
<dbReference type="Pfam" id="PF01926">
    <property type="entry name" value="MMR_HSR1"/>
    <property type="match status" value="1"/>
</dbReference>